<feature type="transmembrane region" description="Helical" evidence="1">
    <location>
        <begin position="208"/>
        <end position="226"/>
    </location>
</feature>
<feature type="transmembrane region" description="Helical" evidence="1">
    <location>
        <begin position="87"/>
        <end position="106"/>
    </location>
</feature>
<name>A0ABY4GUK6_9BACI</name>
<accession>A0ABY4GUK6</accession>
<feature type="transmembrane region" description="Helical" evidence="1">
    <location>
        <begin position="31"/>
        <end position="48"/>
    </location>
</feature>
<evidence type="ECO:0000256" key="1">
    <source>
        <dbReference type="SAM" id="Phobius"/>
    </source>
</evidence>
<evidence type="ECO:0000313" key="2">
    <source>
        <dbReference type="EMBL" id="UOQ91841.1"/>
    </source>
</evidence>
<keyword evidence="3" id="KW-1185">Reference proteome</keyword>
<dbReference type="Proteomes" id="UP000831880">
    <property type="component" value="Chromosome"/>
</dbReference>
<evidence type="ECO:0000313" key="3">
    <source>
        <dbReference type="Proteomes" id="UP000831880"/>
    </source>
</evidence>
<gene>
    <name evidence="2" type="ORF">MUO14_15095</name>
</gene>
<keyword evidence="1" id="KW-0472">Membrane</keyword>
<organism evidence="2 3">
    <name type="scientific">Halobacillus shinanisalinarum</name>
    <dbReference type="NCBI Taxonomy" id="2932258"/>
    <lineage>
        <taxon>Bacteria</taxon>
        <taxon>Bacillati</taxon>
        <taxon>Bacillota</taxon>
        <taxon>Bacilli</taxon>
        <taxon>Bacillales</taxon>
        <taxon>Bacillaceae</taxon>
        <taxon>Halobacillus</taxon>
    </lineage>
</organism>
<feature type="transmembrane region" description="Helical" evidence="1">
    <location>
        <begin position="55"/>
        <end position="75"/>
    </location>
</feature>
<dbReference type="RefSeq" id="WP_244751452.1">
    <property type="nucleotide sequence ID" value="NZ_CP095074.1"/>
</dbReference>
<proteinExistence type="predicted"/>
<keyword evidence="1" id="KW-1133">Transmembrane helix</keyword>
<keyword evidence="1" id="KW-0812">Transmembrane</keyword>
<dbReference type="EMBL" id="CP095074">
    <property type="protein sequence ID" value="UOQ91841.1"/>
    <property type="molecule type" value="Genomic_DNA"/>
</dbReference>
<reference evidence="2 3" key="1">
    <citation type="submission" date="2022-04" db="EMBL/GenBank/DDBJ databases">
        <title>Halobacillus sp. isolated from saltern.</title>
        <authorList>
            <person name="Won M."/>
            <person name="Lee C.-M."/>
            <person name="Woen H.-Y."/>
            <person name="Kwon S.-W."/>
        </authorList>
    </citation>
    <scope>NUCLEOTIDE SEQUENCE [LARGE SCALE GENOMIC DNA]</scope>
    <source>
        <strain evidence="2 3">SSTM10-2</strain>
    </source>
</reference>
<feature type="transmembrane region" description="Helical" evidence="1">
    <location>
        <begin position="168"/>
        <end position="188"/>
    </location>
</feature>
<sequence length="264" mass="31158">MQNYQNTERARRYKAYVSPLGTTQLHLRNPLIIAWWSAAFPGFGHLLLSKYLRGYVLVIWEIIINVNAHINVAMIHSFNGQFELAKMVLEPRWMLLYIPTYIYAIWDSHRTSVDMNKVFILADRENARFINFQITGLEINYLDKRTPWVAVMWSIFTPGAGQLYIHRIATAFFIMVWVIIIVYFSHFLEGVHFLFLGDFNQAKSVLNGQWLLFIPSVYFFAMYDAYVNTVENNKLFDSEQRNFLKERYQDPTFDLPLNLTKRDG</sequence>
<protein>
    <submittedName>
        <fullName evidence="2">Uncharacterized protein</fullName>
    </submittedName>
</protein>